<comment type="caution">
    <text evidence="1">The sequence shown here is derived from an EMBL/GenBank/DDBJ whole genome shotgun (WGS) entry which is preliminary data.</text>
</comment>
<protein>
    <submittedName>
        <fullName evidence="1">Uncharacterized protein</fullName>
    </submittedName>
</protein>
<sequence>MAVAQETLNAPHHTDSEAESAFIPLKMTQRSVDIDIDFSKVNPDNIIGKIYEDECFKRVIEELGPSEVAYGAHFLNRAFNSHLKARGVSIPDALVGEVDYSTQVLDQSGVPVDRSVIRVKRIIEARTGEINGIYKLKRFGNLTAEIRRNPEFFTMAIRKLLAGRGGVLNLAFLFAPPDGELEVDFYSPHQHTEREVADAKRQLGEHPFRKIGYKTVPLPIFTPAV</sequence>
<dbReference type="Proteomes" id="UP000034181">
    <property type="component" value="Unassembled WGS sequence"/>
</dbReference>
<evidence type="ECO:0000313" key="1">
    <source>
        <dbReference type="EMBL" id="KKQ74341.1"/>
    </source>
</evidence>
<evidence type="ECO:0000313" key="2">
    <source>
        <dbReference type="Proteomes" id="UP000034181"/>
    </source>
</evidence>
<accession>A0A0G0NB51</accession>
<name>A0A0G0NB51_9BACT</name>
<gene>
    <name evidence="1" type="ORF">US96_C0034G0002</name>
</gene>
<reference evidence="1 2" key="1">
    <citation type="journal article" date="2015" name="Nature">
        <title>rRNA introns, odd ribosomes, and small enigmatic genomes across a large radiation of phyla.</title>
        <authorList>
            <person name="Brown C.T."/>
            <person name="Hug L.A."/>
            <person name="Thomas B.C."/>
            <person name="Sharon I."/>
            <person name="Castelle C.J."/>
            <person name="Singh A."/>
            <person name="Wilkins M.J."/>
            <person name="Williams K.H."/>
            <person name="Banfield J.F."/>
        </authorList>
    </citation>
    <scope>NUCLEOTIDE SEQUENCE [LARGE SCALE GENOMIC DNA]</scope>
</reference>
<dbReference type="EMBL" id="LBUZ01000034">
    <property type="protein sequence ID" value="KKQ74341.1"/>
    <property type="molecule type" value="Genomic_DNA"/>
</dbReference>
<organism evidence="1 2">
    <name type="scientific">Candidatus Woesebacteria bacterium GW2011_GWB1_38_5b</name>
    <dbReference type="NCBI Taxonomy" id="1618569"/>
    <lineage>
        <taxon>Bacteria</taxon>
        <taxon>Candidatus Woeseibacteriota</taxon>
    </lineage>
</organism>
<dbReference type="AlphaFoldDB" id="A0A0G0NB51"/>
<proteinExistence type="predicted"/>